<keyword evidence="4" id="KW-0539">Nucleus</keyword>
<dbReference type="InterPro" id="IPR037249">
    <property type="entry name" value="TAFH/NHR1_dom_sf"/>
</dbReference>
<feature type="domain" description="TAFH" evidence="6">
    <location>
        <begin position="218"/>
        <end position="268"/>
    </location>
</feature>
<feature type="compositionally biased region" description="Low complexity" evidence="5">
    <location>
        <begin position="24"/>
        <end position="35"/>
    </location>
</feature>
<evidence type="ECO:0000256" key="1">
    <source>
        <dbReference type="ARBA" id="ARBA00004123"/>
    </source>
</evidence>
<dbReference type="InterPro" id="IPR003894">
    <property type="entry name" value="TAFH_NHR1"/>
</dbReference>
<keyword evidence="8" id="KW-1185">Reference proteome</keyword>
<dbReference type="EMBL" id="JASSZA010000006">
    <property type="protein sequence ID" value="KAK2109343.1"/>
    <property type="molecule type" value="Genomic_DNA"/>
</dbReference>
<dbReference type="Gene3D" id="1.20.120.1110">
    <property type="entry name" value="TAFH/NHR1 domain"/>
    <property type="match status" value="1"/>
</dbReference>
<evidence type="ECO:0000313" key="7">
    <source>
        <dbReference type="EMBL" id="KAK2109343.1"/>
    </source>
</evidence>
<evidence type="ECO:0000313" key="8">
    <source>
        <dbReference type="Proteomes" id="UP001266305"/>
    </source>
</evidence>
<keyword evidence="2" id="KW-0805">Transcription regulation</keyword>
<feature type="compositionally biased region" description="Polar residues" evidence="5">
    <location>
        <begin position="36"/>
        <end position="49"/>
    </location>
</feature>
<dbReference type="PANTHER" id="PTHR15138:SF18">
    <property type="entry name" value="TATA-BOX BINDING PROTEIN ASSOCIATED FACTOR 4"/>
    <property type="match status" value="1"/>
</dbReference>
<protein>
    <submittedName>
        <fullName evidence="7">Transcription initiation factor TFIID subunit 4</fullName>
    </submittedName>
</protein>
<evidence type="ECO:0000256" key="4">
    <source>
        <dbReference type="ARBA" id="ARBA00023242"/>
    </source>
</evidence>
<dbReference type="Proteomes" id="UP001266305">
    <property type="component" value="Unassembled WGS sequence"/>
</dbReference>
<sequence length="268" mass="27478">MVIGPTMQGALPSPAAVPPPAPGTPTGLPKGAAGAVTQSLPRTPTATTSGIQATLTATVLAPRLPQPPQNPTNIQNFQLPPGMVLVRSENGQLLMIPQQALAQMQAQARAQPQTTMAPRPATPTSAPPVRISTVQAPGTPIIARQVTPTTIIKHVSQAQTTVPPSATLQRLPGVQPQLVLGGAAQTASLGTATAVQTGTPQRTVPGATTTSSAATETMENVKKCKNVLSTLIKLASSGKQSTETAANVKELVQNLLDGKIEAEDFTRT</sequence>
<dbReference type="SUPFAM" id="SSF158553">
    <property type="entry name" value="TAFH domain-like"/>
    <property type="match status" value="1"/>
</dbReference>
<evidence type="ECO:0000256" key="5">
    <source>
        <dbReference type="SAM" id="MobiDB-lite"/>
    </source>
</evidence>
<dbReference type="Pfam" id="PF07531">
    <property type="entry name" value="TAFH"/>
    <property type="match status" value="1"/>
</dbReference>
<comment type="subcellular location">
    <subcellularLocation>
        <location evidence="1">Nucleus</location>
    </subcellularLocation>
</comment>
<keyword evidence="3" id="KW-0804">Transcription</keyword>
<reference evidence="7 8" key="1">
    <citation type="submission" date="2023-05" db="EMBL/GenBank/DDBJ databases">
        <title>B98-5 Cell Line De Novo Hybrid Assembly: An Optical Mapping Approach.</title>
        <authorList>
            <person name="Kananen K."/>
            <person name="Auerbach J.A."/>
            <person name="Kautto E."/>
            <person name="Blachly J.S."/>
        </authorList>
    </citation>
    <scope>NUCLEOTIDE SEQUENCE [LARGE SCALE GENOMIC DNA]</scope>
    <source>
        <strain evidence="7">B95-8</strain>
        <tissue evidence="7">Cell line</tissue>
    </source>
</reference>
<dbReference type="PANTHER" id="PTHR15138">
    <property type="entry name" value="TRANSCRIPTION INITIATION FACTOR TFIID SUBUNIT 4"/>
    <property type="match status" value="1"/>
</dbReference>
<evidence type="ECO:0000256" key="2">
    <source>
        <dbReference type="ARBA" id="ARBA00023015"/>
    </source>
</evidence>
<organism evidence="7 8">
    <name type="scientific">Saguinus oedipus</name>
    <name type="common">Cotton-top tamarin</name>
    <name type="synonym">Oedipomidas oedipus</name>
    <dbReference type="NCBI Taxonomy" id="9490"/>
    <lineage>
        <taxon>Eukaryota</taxon>
        <taxon>Metazoa</taxon>
        <taxon>Chordata</taxon>
        <taxon>Craniata</taxon>
        <taxon>Vertebrata</taxon>
        <taxon>Euteleostomi</taxon>
        <taxon>Mammalia</taxon>
        <taxon>Eutheria</taxon>
        <taxon>Euarchontoglires</taxon>
        <taxon>Primates</taxon>
        <taxon>Haplorrhini</taxon>
        <taxon>Platyrrhini</taxon>
        <taxon>Cebidae</taxon>
        <taxon>Callitrichinae</taxon>
        <taxon>Saguinus</taxon>
    </lineage>
</organism>
<comment type="caution">
    <text evidence="7">The sequence shown here is derived from an EMBL/GenBank/DDBJ whole genome shotgun (WGS) entry which is preliminary data.</text>
</comment>
<gene>
    <name evidence="7" type="primary">TAF4_2</name>
    <name evidence="7" type="ORF">P7K49_014508</name>
</gene>
<name>A0ABQ9VL90_SAGOE</name>
<feature type="region of interest" description="Disordered" evidence="5">
    <location>
        <begin position="1"/>
        <end position="49"/>
    </location>
</feature>
<dbReference type="InterPro" id="IPR045144">
    <property type="entry name" value="TAF4"/>
</dbReference>
<dbReference type="PROSITE" id="PS51119">
    <property type="entry name" value="TAFH"/>
    <property type="match status" value="1"/>
</dbReference>
<evidence type="ECO:0000259" key="6">
    <source>
        <dbReference type="PROSITE" id="PS51119"/>
    </source>
</evidence>
<accession>A0ABQ9VL90</accession>
<evidence type="ECO:0000256" key="3">
    <source>
        <dbReference type="ARBA" id="ARBA00023163"/>
    </source>
</evidence>
<proteinExistence type="predicted"/>